<name>A0A0W0DMQ9_CANGB</name>
<dbReference type="EMBL" id="LLZZ01000112">
    <property type="protein sequence ID" value="KTB05657.1"/>
    <property type="molecule type" value="Genomic_DNA"/>
</dbReference>
<feature type="compositionally biased region" description="Basic and acidic residues" evidence="1">
    <location>
        <begin position="31"/>
        <end position="63"/>
    </location>
</feature>
<dbReference type="GO" id="GO:0042393">
    <property type="term" value="F:histone binding"/>
    <property type="evidence" value="ECO:0007669"/>
    <property type="project" value="InterPro"/>
</dbReference>
<dbReference type="GO" id="GO:2000059">
    <property type="term" value="P:negative regulation of ubiquitin-dependent protein catabolic process"/>
    <property type="evidence" value="ECO:0007669"/>
    <property type="project" value="EnsemblFungi"/>
</dbReference>
<proteinExistence type="predicted"/>
<accession>A0A0W0DMQ9</accession>
<dbReference type="VEuPathDB" id="FungiDB:B1J91_I03850g"/>
<dbReference type="Gene3D" id="6.10.250.2010">
    <property type="match status" value="1"/>
</dbReference>
<dbReference type="VEuPathDB" id="FungiDB:GWK60_L03575"/>
<dbReference type="Pfam" id="PF10384">
    <property type="entry name" value="Scm3"/>
    <property type="match status" value="1"/>
</dbReference>
<dbReference type="OMA" id="WANDSEA"/>
<feature type="compositionally biased region" description="Acidic residues" evidence="1">
    <location>
        <begin position="181"/>
        <end position="202"/>
    </location>
</feature>
<reference evidence="2 3" key="1">
    <citation type="submission" date="2015-10" db="EMBL/GenBank/DDBJ databases">
        <title>Draft genomes sequences of Candida glabrata isolates 1A, 1B, 2A, 2B, 3A and 3B.</title>
        <authorList>
            <person name="Haavelsrud O.E."/>
            <person name="Gaustad P."/>
        </authorList>
    </citation>
    <scope>NUCLEOTIDE SEQUENCE [LARGE SCALE GENOMIC DNA]</scope>
    <source>
        <strain evidence="2">910700640</strain>
    </source>
</reference>
<dbReference type="GO" id="GO:0097030">
    <property type="term" value="F:CENP-A containing nucleosome binding"/>
    <property type="evidence" value="ECO:0007669"/>
    <property type="project" value="EnsemblFungi"/>
</dbReference>
<dbReference type="InterPro" id="IPR018465">
    <property type="entry name" value="Scm3/HJURP"/>
</dbReference>
<evidence type="ECO:0000313" key="2">
    <source>
        <dbReference type="EMBL" id="KTB05657.1"/>
    </source>
</evidence>
<dbReference type="GO" id="GO:0007059">
    <property type="term" value="P:chromosome segregation"/>
    <property type="evidence" value="ECO:0007669"/>
    <property type="project" value="EnsemblFungi"/>
</dbReference>
<dbReference type="GO" id="GO:0051382">
    <property type="term" value="P:kinetochore assembly"/>
    <property type="evidence" value="ECO:0007669"/>
    <property type="project" value="EnsemblFungi"/>
</dbReference>
<comment type="caution">
    <text evidence="2">The sequence shown here is derived from an EMBL/GenBank/DDBJ whole genome shotgun (WGS) entry which is preliminary data.</text>
</comment>
<evidence type="ECO:0000313" key="3">
    <source>
        <dbReference type="Proteomes" id="UP000054886"/>
    </source>
</evidence>
<dbReference type="GO" id="GO:0000086">
    <property type="term" value="P:G2/M transition of mitotic cell cycle"/>
    <property type="evidence" value="ECO:0007669"/>
    <property type="project" value="EnsemblFungi"/>
</dbReference>
<dbReference type="GO" id="GO:0071459">
    <property type="term" value="P:protein localization to chromosome, centromeric region"/>
    <property type="evidence" value="ECO:0007669"/>
    <property type="project" value="EnsemblFungi"/>
</dbReference>
<dbReference type="VEuPathDB" id="FungiDB:CAGL0I03850g"/>
<feature type="region of interest" description="Disordered" evidence="1">
    <location>
        <begin position="180"/>
        <end position="202"/>
    </location>
</feature>
<dbReference type="GO" id="GO:0005634">
    <property type="term" value="C:nucleus"/>
    <property type="evidence" value="ECO:0007669"/>
    <property type="project" value="InterPro"/>
</dbReference>
<gene>
    <name evidence="2" type="ORF">AO440_002500</name>
</gene>
<feature type="region of interest" description="Disordered" evidence="1">
    <location>
        <begin position="27"/>
        <end position="63"/>
    </location>
</feature>
<dbReference type="AlphaFoldDB" id="A0A0W0DMQ9"/>
<dbReference type="Proteomes" id="UP000054886">
    <property type="component" value="Unassembled WGS sequence"/>
</dbReference>
<evidence type="ECO:0000256" key="1">
    <source>
        <dbReference type="SAM" id="MobiDB-lite"/>
    </source>
</evidence>
<dbReference type="VEuPathDB" id="FungiDB:GVI51_I03575"/>
<protein>
    <submittedName>
        <fullName evidence="2">Protein SCM3</fullName>
    </submittedName>
</protein>
<sequence>MSNSKIKIKKNKKNGKSLKQLHKALSGLLQKDNKPQKKDVSIDKKHSKRENSCERGSKDDPYKEVKKKNGRAYIYSKENQLIPKLTDEEVMEKHKLADQRMKTVWSNIIDKYSNVVDEGDVIDLQSGEIITDNGHIRNLNTGFTSSRGKETRYTSVVKDILLDENVPAHDSYDEYSIWEDNNAEEEEAVFTDPEEPLTSESE</sequence>
<dbReference type="PhylomeDB" id="A0A0W0DMQ9"/>
<organism evidence="2 3">
    <name type="scientific">Candida glabrata</name>
    <name type="common">Yeast</name>
    <name type="synonym">Torulopsis glabrata</name>
    <dbReference type="NCBI Taxonomy" id="5478"/>
    <lineage>
        <taxon>Eukaryota</taxon>
        <taxon>Fungi</taxon>
        <taxon>Dikarya</taxon>
        <taxon>Ascomycota</taxon>
        <taxon>Saccharomycotina</taxon>
        <taxon>Saccharomycetes</taxon>
        <taxon>Saccharomycetales</taxon>
        <taxon>Saccharomycetaceae</taxon>
        <taxon>Nakaseomyces</taxon>
    </lineage>
</organism>
<dbReference type="GO" id="GO:0000779">
    <property type="term" value="C:condensed chromosome, centromeric region"/>
    <property type="evidence" value="ECO:0007669"/>
    <property type="project" value="EnsemblFungi"/>
</dbReference>